<protein>
    <recommendedName>
        <fullName evidence="3">Response receiver domain-containing protein</fullName>
    </recommendedName>
</protein>
<sequence>MAGVILYADDHIYSDNRPENFLYNELRKDLPVLGIENLKFVEESTKSIGAFKAVILDWQFGNDEPEESFEDIEKEIGIPNPITQGSVKENETFTFLNENDFYSLIYIFSQEHVENSPQGEALKEKFGDRIRFKIKDADFTSANISIIKTQILKEINDWETQNRNLSAPIKWSEAINIAIQKVFKELSSASDNWLKHIYASADGDGVDPELFVIELMQLLLAENLLQDRQLIKTIRDEGNSETDYELADKSDYDKSISRLFSILSYSNLTSDAPLMTGDVCVIDQETFGIIITPECDIRIIKNKPNYEFELLTFKKGAFQNRVRSFFSKSEPTYEDLESNKQDTLRKYFNQNEPRLHFLPCLPITDGFNTTMVIDFRLSAKRITSSTVNKLERPFKINSPFIQQVRQRYLSYIGRVGVPALPNNVKDWNLK</sequence>
<gene>
    <name evidence="1" type="ORF">ACFOSX_12485</name>
</gene>
<organism evidence="1 2">
    <name type="scientific">Winogradskyella maritima</name>
    <dbReference type="NCBI Taxonomy" id="1517766"/>
    <lineage>
        <taxon>Bacteria</taxon>
        <taxon>Pseudomonadati</taxon>
        <taxon>Bacteroidota</taxon>
        <taxon>Flavobacteriia</taxon>
        <taxon>Flavobacteriales</taxon>
        <taxon>Flavobacteriaceae</taxon>
        <taxon>Winogradskyella</taxon>
    </lineage>
</organism>
<name>A0ABV8AJW1_9FLAO</name>
<dbReference type="EMBL" id="JBHSAT010000022">
    <property type="protein sequence ID" value="MFC3878047.1"/>
    <property type="molecule type" value="Genomic_DNA"/>
</dbReference>
<proteinExistence type="predicted"/>
<dbReference type="Proteomes" id="UP001595812">
    <property type="component" value="Unassembled WGS sequence"/>
</dbReference>
<evidence type="ECO:0000313" key="2">
    <source>
        <dbReference type="Proteomes" id="UP001595812"/>
    </source>
</evidence>
<accession>A0ABV8AJW1</accession>
<reference evidence="2" key="1">
    <citation type="journal article" date="2019" name="Int. J. Syst. Evol. Microbiol.">
        <title>The Global Catalogue of Microorganisms (GCM) 10K type strain sequencing project: providing services to taxonomists for standard genome sequencing and annotation.</title>
        <authorList>
            <consortium name="The Broad Institute Genomics Platform"/>
            <consortium name="The Broad Institute Genome Sequencing Center for Infectious Disease"/>
            <person name="Wu L."/>
            <person name="Ma J."/>
        </authorList>
    </citation>
    <scope>NUCLEOTIDE SEQUENCE [LARGE SCALE GENOMIC DNA]</scope>
    <source>
        <strain evidence="2">CECT 8979</strain>
    </source>
</reference>
<comment type="caution">
    <text evidence="1">The sequence shown here is derived from an EMBL/GenBank/DDBJ whole genome shotgun (WGS) entry which is preliminary data.</text>
</comment>
<dbReference type="RefSeq" id="WP_386101635.1">
    <property type="nucleotide sequence ID" value="NZ_JBHSAT010000022.1"/>
</dbReference>
<keyword evidence="2" id="KW-1185">Reference proteome</keyword>
<evidence type="ECO:0008006" key="3">
    <source>
        <dbReference type="Google" id="ProtNLM"/>
    </source>
</evidence>
<evidence type="ECO:0000313" key="1">
    <source>
        <dbReference type="EMBL" id="MFC3878047.1"/>
    </source>
</evidence>